<reference evidence="3" key="1">
    <citation type="journal article" date="2023" name="bioRxiv">
        <title>Complete genome of the Medicago anthracnose fungus, Colletotrichum destructivum, reveals a mini-chromosome-like region within a core chromosome.</title>
        <authorList>
            <person name="Lapalu N."/>
            <person name="Simon A."/>
            <person name="Lu A."/>
            <person name="Plaumann P.-L."/>
            <person name="Amselem J."/>
            <person name="Pigne S."/>
            <person name="Auger A."/>
            <person name="Koch C."/>
            <person name="Dallery J.-F."/>
            <person name="O'Connell R.J."/>
        </authorList>
    </citation>
    <scope>NUCLEOTIDE SEQUENCE [LARGE SCALE GENOMIC DNA]</scope>
    <source>
        <strain evidence="3">CBS 520.97</strain>
    </source>
</reference>
<name>A0AAX4ID16_9PEZI</name>
<protein>
    <submittedName>
        <fullName evidence="2">Uncharacterized protein</fullName>
    </submittedName>
</protein>
<gene>
    <name evidence="2" type="ORF">CDEST_06030</name>
</gene>
<evidence type="ECO:0000313" key="2">
    <source>
        <dbReference type="EMBL" id="WQF81016.1"/>
    </source>
</evidence>
<dbReference type="EMBL" id="CP137308">
    <property type="protein sequence ID" value="WQF81016.1"/>
    <property type="molecule type" value="Genomic_DNA"/>
</dbReference>
<organism evidence="2 3">
    <name type="scientific">Colletotrichum destructivum</name>
    <dbReference type="NCBI Taxonomy" id="34406"/>
    <lineage>
        <taxon>Eukaryota</taxon>
        <taxon>Fungi</taxon>
        <taxon>Dikarya</taxon>
        <taxon>Ascomycota</taxon>
        <taxon>Pezizomycotina</taxon>
        <taxon>Sordariomycetes</taxon>
        <taxon>Hypocreomycetidae</taxon>
        <taxon>Glomerellales</taxon>
        <taxon>Glomerellaceae</taxon>
        <taxon>Colletotrichum</taxon>
        <taxon>Colletotrichum destructivum species complex</taxon>
    </lineage>
</organism>
<proteinExistence type="predicted"/>
<sequence>MGLLISKCPVTLFSLTTLASRWRTVRHERRLRLSFRRSEAHLGRVSAIPILFRLQYGAATQKNGSVGRSHEPGRETAEDALREALKSP</sequence>
<dbReference type="KEGG" id="cdet:87942533"/>
<evidence type="ECO:0000313" key="3">
    <source>
        <dbReference type="Proteomes" id="UP001322277"/>
    </source>
</evidence>
<dbReference type="GeneID" id="87942533"/>
<feature type="region of interest" description="Disordered" evidence="1">
    <location>
        <begin position="62"/>
        <end position="88"/>
    </location>
</feature>
<evidence type="ECO:0000256" key="1">
    <source>
        <dbReference type="SAM" id="MobiDB-lite"/>
    </source>
</evidence>
<keyword evidence="3" id="KW-1185">Reference proteome</keyword>
<dbReference type="AlphaFoldDB" id="A0AAX4ID16"/>
<feature type="compositionally biased region" description="Basic and acidic residues" evidence="1">
    <location>
        <begin position="68"/>
        <end position="88"/>
    </location>
</feature>
<dbReference type="RefSeq" id="XP_062778240.1">
    <property type="nucleotide sequence ID" value="XM_062922189.1"/>
</dbReference>
<dbReference type="Proteomes" id="UP001322277">
    <property type="component" value="Chromosome 4"/>
</dbReference>
<accession>A0AAX4ID16</accession>